<dbReference type="Pfam" id="PF02878">
    <property type="entry name" value="PGM_PMM_I"/>
    <property type="match status" value="1"/>
</dbReference>
<dbReference type="PANTHER" id="PTHR22572">
    <property type="entry name" value="SUGAR-1-PHOSPHATE GUANYL TRANSFERASE"/>
    <property type="match status" value="1"/>
</dbReference>
<keyword evidence="5" id="KW-0597">Phosphoprotein</keyword>
<keyword evidence="7" id="KW-0460">Magnesium</keyword>
<dbReference type="Pfam" id="PF00408">
    <property type="entry name" value="PGM_PMM_IV"/>
    <property type="match status" value="1"/>
</dbReference>
<dbReference type="Pfam" id="PF02880">
    <property type="entry name" value="PGM_PMM_III"/>
    <property type="match status" value="1"/>
</dbReference>
<evidence type="ECO:0000259" key="14">
    <source>
        <dbReference type="Pfam" id="PF25084"/>
    </source>
</evidence>
<dbReference type="InterPro" id="IPR029044">
    <property type="entry name" value="Nucleotide-diphossugar_trans"/>
</dbReference>
<dbReference type="GO" id="GO:0000287">
    <property type="term" value="F:magnesium ion binding"/>
    <property type="evidence" value="ECO:0007669"/>
    <property type="project" value="InterPro"/>
</dbReference>
<evidence type="ECO:0000259" key="9">
    <source>
        <dbReference type="Pfam" id="PF00408"/>
    </source>
</evidence>
<dbReference type="InterPro" id="IPR005843">
    <property type="entry name" value="A-D-PHexomutase_C"/>
</dbReference>
<evidence type="ECO:0000256" key="5">
    <source>
        <dbReference type="ARBA" id="ARBA00022553"/>
    </source>
</evidence>
<evidence type="ECO:0000256" key="4">
    <source>
        <dbReference type="ARBA" id="ARBA00022490"/>
    </source>
</evidence>
<dbReference type="Gene3D" id="3.40.120.10">
    <property type="entry name" value="Alpha-D-Glucose-1,6-Bisphosphate, subunit A, domain 3"/>
    <property type="match status" value="3"/>
</dbReference>
<dbReference type="CDD" id="cd04181">
    <property type="entry name" value="NTP_transferase"/>
    <property type="match status" value="1"/>
</dbReference>
<keyword evidence="8" id="KW-0413">Isomerase</keyword>
<dbReference type="EMBL" id="JACHGW010000001">
    <property type="protein sequence ID" value="MBB6048890.1"/>
    <property type="molecule type" value="Genomic_DNA"/>
</dbReference>
<dbReference type="InterPro" id="IPR056764">
    <property type="entry name" value="LbH_EIF2B3/5"/>
</dbReference>
<name>A0A7W9SLM3_ARMRO</name>
<dbReference type="InterPro" id="IPR050486">
    <property type="entry name" value="Mannose-1P_guanyltransferase"/>
</dbReference>
<evidence type="ECO:0000259" key="11">
    <source>
        <dbReference type="Pfam" id="PF02878"/>
    </source>
</evidence>
<comment type="caution">
    <text evidence="15">The sequence shown here is derived from an EMBL/GenBank/DDBJ whole genome shotgun (WGS) entry which is preliminary data.</text>
</comment>
<organism evidence="15 16">
    <name type="scientific">Armatimonas rosea</name>
    <dbReference type="NCBI Taxonomy" id="685828"/>
    <lineage>
        <taxon>Bacteria</taxon>
        <taxon>Bacillati</taxon>
        <taxon>Armatimonadota</taxon>
        <taxon>Armatimonadia</taxon>
        <taxon>Armatimonadales</taxon>
        <taxon>Armatimonadaceae</taxon>
        <taxon>Armatimonas</taxon>
    </lineage>
</organism>
<comment type="subcellular location">
    <subcellularLocation>
        <location evidence="2">Cytoplasm</location>
        <location evidence="2">Cytosol</location>
    </subcellularLocation>
</comment>
<feature type="domain" description="EIF2B subunit epsilon/gamma LbH" evidence="14">
    <location>
        <begin position="248"/>
        <end position="349"/>
    </location>
</feature>
<evidence type="ECO:0000259" key="13">
    <source>
        <dbReference type="Pfam" id="PF02880"/>
    </source>
</evidence>
<dbReference type="InterPro" id="IPR016055">
    <property type="entry name" value="A-D-PHexomutase_a/b/a-I/II/III"/>
</dbReference>
<dbReference type="PROSITE" id="PS00710">
    <property type="entry name" value="PGM_PMM"/>
    <property type="match status" value="1"/>
</dbReference>
<dbReference type="SUPFAM" id="SSF53738">
    <property type="entry name" value="Phosphoglucomutase, first 3 domains"/>
    <property type="match status" value="3"/>
</dbReference>
<accession>A0A7W9SLM3</accession>
<dbReference type="Gene3D" id="2.160.10.10">
    <property type="entry name" value="Hexapeptide repeat proteins"/>
    <property type="match status" value="1"/>
</dbReference>
<dbReference type="PRINTS" id="PR00509">
    <property type="entry name" value="PGMPMM"/>
</dbReference>
<feature type="domain" description="Alpha-D-phosphohexomutase C-terminal" evidence="9">
    <location>
        <begin position="770"/>
        <end position="817"/>
    </location>
</feature>
<keyword evidence="4" id="KW-0963">Cytoplasm</keyword>
<dbReference type="RefSeq" id="WP_184192513.1">
    <property type="nucleotide sequence ID" value="NZ_JACHGW010000001.1"/>
</dbReference>
<dbReference type="AlphaFoldDB" id="A0A7W9SLM3"/>
<dbReference type="Proteomes" id="UP000520814">
    <property type="component" value="Unassembled WGS sequence"/>
</dbReference>
<evidence type="ECO:0000259" key="12">
    <source>
        <dbReference type="Pfam" id="PF02879"/>
    </source>
</evidence>
<dbReference type="Pfam" id="PF00483">
    <property type="entry name" value="NTP_transferase"/>
    <property type="match status" value="1"/>
</dbReference>
<dbReference type="Pfam" id="PF02879">
    <property type="entry name" value="PGM_PMM_II"/>
    <property type="match status" value="1"/>
</dbReference>
<dbReference type="InterPro" id="IPR005844">
    <property type="entry name" value="A-D-PHexomutase_a/b/a-I"/>
</dbReference>
<feature type="domain" description="Alpha-D-phosphohexomutase alpha/beta/alpha" evidence="11">
    <location>
        <begin position="366"/>
        <end position="496"/>
    </location>
</feature>
<evidence type="ECO:0000313" key="15">
    <source>
        <dbReference type="EMBL" id="MBB6048890.1"/>
    </source>
</evidence>
<keyword evidence="16" id="KW-1185">Reference proteome</keyword>
<evidence type="ECO:0000256" key="6">
    <source>
        <dbReference type="ARBA" id="ARBA00022723"/>
    </source>
</evidence>
<dbReference type="Gene3D" id="3.90.550.10">
    <property type="entry name" value="Spore Coat Polysaccharide Biosynthesis Protein SpsA, Chain A"/>
    <property type="match status" value="1"/>
</dbReference>
<dbReference type="InterPro" id="IPR005835">
    <property type="entry name" value="NTP_transferase_dom"/>
</dbReference>
<evidence type="ECO:0000313" key="16">
    <source>
        <dbReference type="Proteomes" id="UP000520814"/>
    </source>
</evidence>
<feature type="domain" description="Alpha-D-phosphohexomutase alpha/beta/alpha" evidence="12">
    <location>
        <begin position="520"/>
        <end position="619"/>
    </location>
</feature>
<dbReference type="InterPro" id="IPR036900">
    <property type="entry name" value="A-D-PHexomutase_C_sf"/>
</dbReference>
<evidence type="ECO:0000256" key="3">
    <source>
        <dbReference type="ARBA" id="ARBA00010231"/>
    </source>
</evidence>
<dbReference type="Gene3D" id="3.30.310.50">
    <property type="entry name" value="Alpha-D-phosphohexomutase, C-terminal domain"/>
    <property type="match status" value="1"/>
</dbReference>
<reference evidence="15 16" key="1">
    <citation type="submission" date="2020-08" db="EMBL/GenBank/DDBJ databases">
        <title>Genomic Encyclopedia of Type Strains, Phase IV (KMG-IV): sequencing the most valuable type-strain genomes for metagenomic binning, comparative biology and taxonomic classification.</title>
        <authorList>
            <person name="Goeker M."/>
        </authorList>
    </citation>
    <scope>NUCLEOTIDE SEQUENCE [LARGE SCALE GENOMIC DNA]</scope>
    <source>
        <strain evidence="15 16">DSM 23562</strain>
    </source>
</reference>
<evidence type="ECO:0000256" key="8">
    <source>
        <dbReference type="ARBA" id="ARBA00023235"/>
    </source>
</evidence>
<dbReference type="SUPFAM" id="SSF53448">
    <property type="entry name" value="Nucleotide-diphospho-sugar transferases"/>
    <property type="match status" value="1"/>
</dbReference>
<dbReference type="InterPro" id="IPR005846">
    <property type="entry name" value="A-D-PHexomutase_a/b/a-III"/>
</dbReference>
<proteinExistence type="inferred from homology"/>
<dbReference type="GO" id="GO:0005975">
    <property type="term" value="P:carbohydrate metabolic process"/>
    <property type="evidence" value="ECO:0007669"/>
    <property type="project" value="InterPro"/>
</dbReference>
<evidence type="ECO:0000256" key="7">
    <source>
        <dbReference type="ARBA" id="ARBA00022842"/>
    </source>
</evidence>
<feature type="domain" description="Nucleotidyl transferase" evidence="10">
    <location>
        <begin position="3"/>
        <end position="235"/>
    </location>
</feature>
<protein>
    <submittedName>
        <fullName evidence="15">Phosphomannomutase/dTDP-glucose pyrophosphorylase</fullName>
    </submittedName>
</protein>
<comment type="similarity">
    <text evidence="3">Belongs to the phosphohexose mutase family.</text>
</comment>
<evidence type="ECO:0000259" key="10">
    <source>
        <dbReference type="Pfam" id="PF00483"/>
    </source>
</evidence>
<dbReference type="GO" id="GO:0016868">
    <property type="term" value="F:intramolecular phosphotransferase activity"/>
    <property type="evidence" value="ECO:0007669"/>
    <property type="project" value="InterPro"/>
</dbReference>
<sequence>MQAVILAGERGAPLYPLTARTPRAMLPIVAKPLIQYSLELLTRHQINDVLLCLQVLPEVFESRFEDGRALGLNLRYHREQVPLGTAGAVRAVSDRTVGKSILVLNGHVLTDADLSALIAFHDEKEAAVTLLLARVPDASAYGAVVRDAEGRVLAFSEKPPVGEVATDTINAGVYVIRRDILRRIPVGTEFSFERQLFPQLVAEGIPVYGFLAEESYWRSITTLNDYQRAQSDVLEQRVVAKIEGVEVREGVWVGEGATIHPTAEIRGRVFLNHHTEVGRDAKIRGTVVVGSRCQIGEGALIEDSVIWRGCVLEELTEVRGSILGSHCTVRQGARIRPGAVVGADAVIASVVAHLPSQTEFQRAGIRFGTDGWRGILADDVTVENIRLLTQALCDWVKADAVPGEGVVVGYDTRSQSDLLARAAAEVVAANGLRARLSRDPCPSPAVSFACRFFGAAAGIVITASHNPATFSGLKVKAHYGGPASPQMTARIEEKLRELLMSGGGARTEGGTVEVIDLAVPYLAHCARFVDLTQIARAGLVVVDALHGATAGYLPRLLNPAGGHVQELRAERNPAFGGVTPDPTPENLDALFLAVPTAQAALGLAFDCDGDRLGACDATGAFVDAHKLFALLLRHLVRARGATGSVVRTVSTTRMVDKLCAAYSLPLSETPIGFKFLSAKMLEGDILIAGEESGGFGVAGHLPERDAILSALLLLEALALSGCSLTELLAELVAEVGEHEYVRINLRPTPAQMRRIHTALQSFKETHFAGAEIAAIRRRDGTRLDFTDGSWLLIRPSGTEPLVRVYAEAATRSRARELTSAGVSFIVSY</sequence>
<dbReference type="Pfam" id="PF25084">
    <property type="entry name" value="LbH_EIF2B"/>
    <property type="match status" value="1"/>
</dbReference>
<evidence type="ECO:0000256" key="2">
    <source>
        <dbReference type="ARBA" id="ARBA00004514"/>
    </source>
</evidence>
<feature type="domain" description="Alpha-D-phosphohexomutase alpha/beta/alpha" evidence="13">
    <location>
        <begin position="625"/>
        <end position="733"/>
    </location>
</feature>
<comment type="cofactor">
    <cofactor evidence="1">
        <name>Mg(2+)</name>
        <dbReference type="ChEBI" id="CHEBI:18420"/>
    </cofactor>
</comment>
<evidence type="ECO:0000256" key="1">
    <source>
        <dbReference type="ARBA" id="ARBA00001946"/>
    </source>
</evidence>
<keyword evidence="6" id="KW-0479">Metal-binding</keyword>
<dbReference type="InterPro" id="IPR016066">
    <property type="entry name" value="A-D-PHexomutase_CS"/>
</dbReference>
<dbReference type="SUPFAM" id="SSF55957">
    <property type="entry name" value="Phosphoglucomutase, C-terminal domain"/>
    <property type="match status" value="1"/>
</dbReference>
<dbReference type="InterPro" id="IPR005845">
    <property type="entry name" value="A-D-PHexomutase_a/b/a-II"/>
</dbReference>
<gene>
    <name evidence="15" type="ORF">HNQ39_000652</name>
</gene>
<dbReference type="InterPro" id="IPR005841">
    <property type="entry name" value="Alpha-D-phosphohexomutase_SF"/>
</dbReference>